<keyword evidence="1" id="KW-0479">Metal-binding</keyword>
<dbReference type="PANTHER" id="PTHR24007">
    <property type="entry name" value="BRCA1-ASSOCIATED PROTEIN"/>
    <property type="match status" value="1"/>
</dbReference>
<evidence type="ECO:0000313" key="6">
    <source>
        <dbReference type="Proteomes" id="UP001338125"/>
    </source>
</evidence>
<dbReference type="Pfam" id="PF07576">
    <property type="entry name" value="BRAP2"/>
    <property type="match status" value="1"/>
</dbReference>
<feature type="compositionally biased region" description="Polar residues" evidence="3">
    <location>
        <begin position="70"/>
        <end position="89"/>
    </location>
</feature>
<dbReference type="Pfam" id="PF02148">
    <property type="entry name" value="zf-UBP"/>
    <property type="match status" value="1"/>
</dbReference>
<name>A0ABR0SS48_9HYPO</name>
<dbReference type="PROSITE" id="PS50271">
    <property type="entry name" value="ZF_UBP"/>
    <property type="match status" value="1"/>
</dbReference>
<dbReference type="InterPro" id="IPR011422">
    <property type="entry name" value="BRAP2/ETP1_RRM"/>
</dbReference>
<reference evidence="5 6" key="1">
    <citation type="submission" date="2024-01" db="EMBL/GenBank/DDBJ databases">
        <title>Complete genome of Cladobotryum mycophilum ATHUM6906.</title>
        <authorList>
            <person name="Christinaki A.C."/>
            <person name="Myridakis A.I."/>
            <person name="Kouvelis V.N."/>
        </authorList>
    </citation>
    <scope>NUCLEOTIDE SEQUENCE [LARGE SCALE GENOMIC DNA]</scope>
    <source>
        <strain evidence="5 6">ATHUM6906</strain>
    </source>
</reference>
<keyword evidence="6" id="KW-1185">Reference proteome</keyword>
<sequence length="634" mass="70151">MTSYFFHVKFELYPSPSPASQNDVSTATDSTQFWLPSSGATIFDDFPSHPTSRRPQAGGASQPRNHEQTPHSSATAGRRSTPSDASSSVIDCGAPRAPYKESGRKTEIISERQWLERTNSYPPPSAAAALRPQTAVRDWRFGQVSIRTVDPPTHDINMAGEASKAGPAAAPTLGPTFSGAGTATKAEYIPKNTELGWGIVHFYREGEETAGLITVPGEGDGDAASSADCATLCIPAVPAYMSSGDFLGYMGERWHNDISHCRMVMTSRMNRYLVLLKFRDGKRAKEFRHEYDGKLFNPVEPQTCHVVFVRSITIETPTRTSTHDHATASTSSAAVFNTLKPFPPPHQIYDPRNPYNQPFGGSASNLCSVCDCADDLWICLLCGYVGCGRYKGGHAKDHWKETAHSFSLELETQYVWDYAGDMWVHRLIRDKGDGKVVELPGRSNGRTHHGGGDEEEDVVPRAKLDTIGLEYTHLITSQLESQRAYYEEMISKAVDKASKASAMAENATAQVSAAMDKLDEVDRRYKTLSHESIPQLERDLERERSKAKKGENLARSLGQALQEEKRLNEGLMKRIEHLGTDAEAVRKQLDELKMENAELKEMNRDLTMFISGQEKLRELENEGKVGEGELEGGR</sequence>
<feature type="region of interest" description="Disordered" evidence="3">
    <location>
        <begin position="44"/>
        <end position="105"/>
    </location>
</feature>
<evidence type="ECO:0000256" key="2">
    <source>
        <dbReference type="SAM" id="Coils"/>
    </source>
</evidence>
<dbReference type="SUPFAM" id="SSF57850">
    <property type="entry name" value="RING/U-box"/>
    <property type="match status" value="1"/>
</dbReference>
<feature type="coiled-coil region" evidence="2">
    <location>
        <begin position="504"/>
        <end position="609"/>
    </location>
</feature>
<proteinExistence type="predicted"/>
<protein>
    <submittedName>
        <fullName evidence="5">RING fingerETP1-like protein</fullName>
    </submittedName>
</protein>
<keyword evidence="1" id="KW-0863">Zinc-finger</keyword>
<keyword evidence="1" id="KW-0862">Zinc</keyword>
<comment type="caution">
    <text evidence="5">The sequence shown here is derived from an EMBL/GenBank/DDBJ whole genome shotgun (WGS) entry which is preliminary data.</text>
</comment>
<evidence type="ECO:0000256" key="1">
    <source>
        <dbReference type="PROSITE-ProRule" id="PRU00502"/>
    </source>
</evidence>
<gene>
    <name evidence="5" type="ORF">PT974_03380</name>
</gene>
<dbReference type="InterPro" id="IPR013083">
    <property type="entry name" value="Znf_RING/FYVE/PHD"/>
</dbReference>
<evidence type="ECO:0000259" key="4">
    <source>
        <dbReference type="PROSITE" id="PS50271"/>
    </source>
</evidence>
<dbReference type="Gene3D" id="3.30.40.10">
    <property type="entry name" value="Zinc/RING finger domain, C3HC4 (zinc finger)"/>
    <property type="match status" value="1"/>
</dbReference>
<dbReference type="SMART" id="SM00290">
    <property type="entry name" value="ZnF_UBP"/>
    <property type="match status" value="1"/>
</dbReference>
<evidence type="ECO:0000313" key="5">
    <source>
        <dbReference type="EMBL" id="KAK5994990.1"/>
    </source>
</evidence>
<organism evidence="5 6">
    <name type="scientific">Cladobotryum mycophilum</name>
    <dbReference type="NCBI Taxonomy" id="491253"/>
    <lineage>
        <taxon>Eukaryota</taxon>
        <taxon>Fungi</taxon>
        <taxon>Dikarya</taxon>
        <taxon>Ascomycota</taxon>
        <taxon>Pezizomycotina</taxon>
        <taxon>Sordariomycetes</taxon>
        <taxon>Hypocreomycetidae</taxon>
        <taxon>Hypocreales</taxon>
        <taxon>Hypocreaceae</taxon>
        <taxon>Cladobotryum</taxon>
    </lineage>
</organism>
<feature type="domain" description="UBP-type" evidence="4">
    <location>
        <begin position="351"/>
        <end position="443"/>
    </location>
</feature>
<dbReference type="InterPro" id="IPR034931">
    <property type="entry name" value="ETP1_RRM"/>
</dbReference>
<dbReference type="EMBL" id="JAVFKD010000004">
    <property type="protein sequence ID" value="KAK5994990.1"/>
    <property type="molecule type" value="Genomic_DNA"/>
</dbReference>
<dbReference type="InterPro" id="IPR001607">
    <property type="entry name" value="Znf_UBP"/>
</dbReference>
<keyword evidence="2" id="KW-0175">Coiled coil</keyword>
<evidence type="ECO:0000256" key="3">
    <source>
        <dbReference type="SAM" id="MobiDB-lite"/>
    </source>
</evidence>
<dbReference type="Proteomes" id="UP001338125">
    <property type="component" value="Unassembled WGS sequence"/>
</dbReference>
<accession>A0ABR0SS48</accession>
<dbReference type="CDD" id="cd12717">
    <property type="entry name" value="RRM_ETP1"/>
    <property type="match status" value="1"/>
</dbReference>
<dbReference type="PANTHER" id="PTHR24007:SF7">
    <property type="entry name" value="BRCA1-ASSOCIATED PROTEIN"/>
    <property type="match status" value="1"/>
</dbReference>